<proteinExistence type="predicted"/>
<feature type="region of interest" description="Disordered" evidence="1">
    <location>
        <begin position="95"/>
        <end position="154"/>
    </location>
</feature>
<reference evidence="2" key="1">
    <citation type="submission" date="2021-11" db="EMBL/GenBank/DDBJ databases">
        <authorList>
            <consortium name="Genoscope - CEA"/>
            <person name="William W."/>
        </authorList>
    </citation>
    <scope>NUCLEOTIDE SEQUENCE</scope>
</reference>
<accession>A0A8J2S947</accession>
<evidence type="ECO:0000313" key="2">
    <source>
        <dbReference type="EMBL" id="CAH0368048.1"/>
    </source>
</evidence>
<protein>
    <submittedName>
        <fullName evidence="2">Uncharacterized protein</fullName>
    </submittedName>
</protein>
<comment type="caution">
    <text evidence="2">The sequence shown here is derived from an EMBL/GenBank/DDBJ whole genome shotgun (WGS) entry which is preliminary data.</text>
</comment>
<gene>
    <name evidence="2" type="ORF">PECAL_2P10960</name>
</gene>
<dbReference type="EMBL" id="CAKKNE010000002">
    <property type="protein sequence ID" value="CAH0368048.1"/>
    <property type="molecule type" value="Genomic_DNA"/>
</dbReference>
<evidence type="ECO:0000313" key="3">
    <source>
        <dbReference type="Proteomes" id="UP000789595"/>
    </source>
</evidence>
<feature type="compositionally biased region" description="Pro residues" evidence="1">
    <location>
        <begin position="209"/>
        <end position="222"/>
    </location>
</feature>
<name>A0A8J2S947_9STRA</name>
<feature type="region of interest" description="Disordered" evidence="1">
    <location>
        <begin position="199"/>
        <end position="271"/>
    </location>
</feature>
<feature type="compositionally biased region" description="Low complexity" evidence="1">
    <location>
        <begin position="223"/>
        <end position="232"/>
    </location>
</feature>
<sequence length="342" mass="35976">MDIEPPTHARVDAIASAICEAGRSRSRSEESPNAVETIPVEEDGVDALMREAATVLGRAAQSLAAEDSPPQVVKRKRHQRTPSLVDAAAVLAGVSEAPPPRDDNAASRALAALNALDPKRKETPPPPPPPVAIVTPDPARPRGRYRCSRCGEPKANHVCKGAQRYERSVAGQTVGLEPKDVKKAGDKVLTVRAWTPARARPVPKAKSPVPTPPRVPTPPPPRVVVSRTPLPVAKRPRAASTSPMPLPVATPSPGLLFQRPRANSMSPPGLPLLPRPRAGSLPGLPLFAPTVALPWACPCGKAFGFGPRGSPPALAWVAHARQCGLGGRAFPPRPPPPPQPGR</sequence>
<feature type="compositionally biased region" description="Low complexity" evidence="1">
    <location>
        <begin position="106"/>
        <end position="116"/>
    </location>
</feature>
<dbReference type="AlphaFoldDB" id="A0A8J2S947"/>
<keyword evidence="3" id="KW-1185">Reference proteome</keyword>
<dbReference type="Proteomes" id="UP000789595">
    <property type="component" value="Unassembled WGS sequence"/>
</dbReference>
<evidence type="ECO:0000256" key="1">
    <source>
        <dbReference type="SAM" id="MobiDB-lite"/>
    </source>
</evidence>
<organism evidence="2 3">
    <name type="scientific">Pelagomonas calceolata</name>
    <dbReference type="NCBI Taxonomy" id="35677"/>
    <lineage>
        <taxon>Eukaryota</taxon>
        <taxon>Sar</taxon>
        <taxon>Stramenopiles</taxon>
        <taxon>Ochrophyta</taxon>
        <taxon>Pelagophyceae</taxon>
        <taxon>Pelagomonadales</taxon>
        <taxon>Pelagomonadaceae</taxon>
        <taxon>Pelagomonas</taxon>
    </lineage>
</organism>
<feature type="region of interest" description="Disordered" evidence="1">
    <location>
        <begin position="61"/>
        <end position="80"/>
    </location>
</feature>